<evidence type="ECO:0000313" key="3">
    <source>
        <dbReference type="Proteomes" id="UP000620124"/>
    </source>
</evidence>
<feature type="compositionally biased region" description="Polar residues" evidence="1">
    <location>
        <begin position="759"/>
        <end position="776"/>
    </location>
</feature>
<feature type="compositionally biased region" description="Low complexity" evidence="1">
    <location>
        <begin position="777"/>
        <end position="797"/>
    </location>
</feature>
<dbReference type="Proteomes" id="UP000620124">
    <property type="component" value="Unassembled WGS sequence"/>
</dbReference>
<feature type="region of interest" description="Disordered" evidence="1">
    <location>
        <begin position="746"/>
        <end position="824"/>
    </location>
</feature>
<feature type="compositionally biased region" description="Polar residues" evidence="1">
    <location>
        <begin position="694"/>
        <end position="705"/>
    </location>
</feature>
<keyword evidence="3" id="KW-1185">Reference proteome</keyword>
<dbReference type="EMBL" id="JACAZI010000016">
    <property type="protein sequence ID" value="KAF7343227.1"/>
    <property type="molecule type" value="Genomic_DNA"/>
</dbReference>
<protein>
    <submittedName>
        <fullName evidence="2">Uncharacterized protein</fullName>
    </submittedName>
</protein>
<gene>
    <name evidence="2" type="ORF">MVEN_01754100</name>
</gene>
<dbReference type="AlphaFoldDB" id="A0A8H7CP90"/>
<dbReference type="PANTHER" id="PTHR28027:SF1">
    <property type="entry name" value="CAMP INDEPENDENT REGULATORY PROTEIN (AFU_ORTHOLOGUE AFUA_3G09640)"/>
    <property type="match status" value="1"/>
</dbReference>
<name>A0A8H7CP90_9AGAR</name>
<dbReference type="OrthoDB" id="5572844at2759"/>
<dbReference type="InterPro" id="IPR018608">
    <property type="entry name" value="Gti1/Pac2"/>
</dbReference>
<feature type="compositionally biased region" description="Pro residues" evidence="1">
    <location>
        <begin position="408"/>
        <end position="418"/>
    </location>
</feature>
<proteinExistence type="predicted"/>
<feature type="region of interest" description="Disordered" evidence="1">
    <location>
        <begin position="149"/>
        <end position="174"/>
    </location>
</feature>
<comment type="caution">
    <text evidence="2">The sequence shown here is derived from an EMBL/GenBank/DDBJ whole genome shotgun (WGS) entry which is preliminary data.</text>
</comment>
<organism evidence="2 3">
    <name type="scientific">Mycena venus</name>
    <dbReference type="NCBI Taxonomy" id="2733690"/>
    <lineage>
        <taxon>Eukaryota</taxon>
        <taxon>Fungi</taxon>
        <taxon>Dikarya</taxon>
        <taxon>Basidiomycota</taxon>
        <taxon>Agaricomycotina</taxon>
        <taxon>Agaricomycetes</taxon>
        <taxon>Agaricomycetidae</taxon>
        <taxon>Agaricales</taxon>
        <taxon>Marasmiineae</taxon>
        <taxon>Mycenaceae</taxon>
        <taxon>Mycena</taxon>
    </lineage>
</organism>
<feature type="compositionally biased region" description="Low complexity" evidence="1">
    <location>
        <begin position="367"/>
        <end position="378"/>
    </location>
</feature>
<feature type="compositionally biased region" description="Polar residues" evidence="1">
    <location>
        <begin position="638"/>
        <end position="657"/>
    </location>
</feature>
<feature type="region of interest" description="Disordered" evidence="1">
    <location>
        <begin position="603"/>
        <end position="731"/>
    </location>
</feature>
<evidence type="ECO:0000256" key="1">
    <source>
        <dbReference type="SAM" id="MobiDB-lite"/>
    </source>
</evidence>
<dbReference type="PANTHER" id="PTHR28027">
    <property type="entry name" value="TRANSCRIPTIONAL REGULATOR MIT1"/>
    <property type="match status" value="1"/>
</dbReference>
<evidence type="ECO:0000313" key="2">
    <source>
        <dbReference type="EMBL" id="KAF7343227.1"/>
    </source>
</evidence>
<reference evidence="2" key="1">
    <citation type="submission" date="2020-05" db="EMBL/GenBank/DDBJ databases">
        <title>Mycena genomes resolve the evolution of fungal bioluminescence.</title>
        <authorList>
            <person name="Tsai I.J."/>
        </authorList>
    </citation>
    <scope>NUCLEOTIDE SEQUENCE</scope>
    <source>
        <strain evidence="2">CCC161011</strain>
    </source>
</reference>
<feature type="compositionally biased region" description="Polar residues" evidence="1">
    <location>
        <begin position="719"/>
        <end position="731"/>
    </location>
</feature>
<dbReference type="Pfam" id="PF09729">
    <property type="entry name" value="Gti1_Pac2"/>
    <property type="match status" value="1"/>
</dbReference>
<sequence>MQIAPPKNFIPMEWYKRTDISDLHYDPGTFVSTSTVQKVDVDAPFDQFPGGDFVFSCDSLQGAVLALPDGAQLRKLDNLENMRAYAAKHAGSWYEYVNGERGRGLANGDLYLVTGCEKARSWGMASYHTAHEEFEIAFKPTVRADTPYEPYQWSGTPGRRNPSRKKGYDPPPNAPVNQTTFIHGWSISLPTGLWGKLFGTAETSSIVDFQSRLNTTSGSYTASSQGLFSSWSWSLFGGGGSTRGNRRAAQNEDVALTDFSPTASAHPTTVVMTHDDEWRNILGDSEVSNLSQLLQRIDDGFTITERDDATFLVSKSADPGTPSMDDIPTLADLHTVPASETNFLESIHEEFESPQNPDDQNWIEGKTSSLPLPTSSSLIPGQPAFTQPSSSSILHPAVSSSTSHGGPVPFPHWQPPAQQPTCTNIRIRSVEDAHKIFYAIRSDILRMVSRRLNSDERAALRTGCVYAWEERSPNTEITGIGIERFTEGRRWSASRVRDEFLFYYEKFVPDPNHATRNEPMGWEQLVKQTYSVWVETEKGRRKWHLTAYFTQTTVDQLGTVDDIPEVRALVVPSGIFTSTRVGKRKNADSDSASQTTVARFYAPFPSPLPPLAPRPVKSTSVADRPPSPSVRMYEPYSRPQSRTQVQSPTKSPTTYGPESQPYAHAGPSTSQLRLHYSYPSPPQNSSPPASSSSHNYTRRTGSDYSQPGPEIHERPPVPTSAQPYSNDTAAPHCTFSTTRVCLAPHRSANHESQPQPQPEQTSGRWITSPMVSYQPRSGSPRSDYNSSSSSSSSYASSPTAPLHPLLPEFEPGSNGPDILSLSHLQMPIDPTPTVLVSSPTDHSERAGDRDLAPLNSLTRFHPYRRDPTDEKTLRLLEPHSFL</sequence>
<feature type="compositionally biased region" description="Pro residues" evidence="1">
    <location>
        <begin position="604"/>
        <end position="613"/>
    </location>
</feature>
<accession>A0A8H7CP90</accession>
<feature type="compositionally biased region" description="Polar residues" evidence="1">
    <location>
        <begin position="384"/>
        <end position="404"/>
    </location>
</feature>
<dbReference type="GO" id="GO:0003677">
    <property type="term" value="F:DNA binding"/>
    <property type="evidence" value="ECO:0007669"/>
    <property type="project" value="TreeGrafter"/>
</dbReference>
<feature type="region of interest" description="Disordered" evidence="1">
    <location>
        <begin position="350"/>
        <end position="420"/>
    </location>
</feature>